<dbReference type="HOGENOM" id="CLU_303936_0_0_1"/>
<dbReference type="InterPro" id="IPR005123">
    <property type="entry name" value="Oxoglu/Fe-dep_dioxygenase_dom"/>
</dbReference>
<dbReference type="eggNOG" id="KOG0143">
    <property type="taxonomic scope" value="Eukaryota"/>
</dbReference>
<dbReference type="KEGG" id="ehx:EMIHUDRAFT_98960"/>
<dbReference type="InterPro" id="IPR026992">
    <property type="entry name" value="DIOX_N"/>
</dbReference>
<dbReference type="RefSeq" id="XP_005785695.1">
    <property type="nucleotide sequence ID" value="XM_005785638.1"/>
</dbReference>
<feature type="region of interest" description="Disordered" evidence="1">
    <location>
        <begin position="418"/>
        <end position="445"/>
    </location>
</feature>
<dbReference type="PaxDb" id="2903-EOD33266"/>
<evidence type="ECO:0000313" key="3">
    <source>
        <dbReference type="EnsemblProtists" id="EOD33266"/>
    </source>
</evidence>
<proteinExistence type="predicted"/>
<reference evidence="4" key="1">
    <citation type="journal article" date="2013" name="Nature">
        <title>Pan genome of the phytoplankton Emiliania underpins its global distribution.</title>
        <authorList>
            <person name="Read B.A."/>
            <person name="Kegel J."/>
            <person name="Klute M.J."/>
            <person name="Kuo A."/>
            <person name="Lefebvre S.C."/>
            <person name="Maumus F."/>
            <person name="Mayer C."/>
            <person name="Miller J."/>
            <person name="Monier A."/>
            <person name="Salamov A."/>
            <person name="Young J."/>
            <person name="Aguilar M."/>
            <person name="Claverie J.M."/>
            <person name="Frickenhaus S."/>
            <person name="Gonzalez K."/>
            <person name="Herman E.K."/>
            <person name="Lin Y.C."/>
            <person name="Napier J."/>
            <person name="Ogata H."/>
            <person name="Sarno A.F."/>
            <person name="Shmutz J."/>
            <person name="Schroeder D."/>
            <person name="de Vargas C."/>
            <person name="Verret F."/>
            <person name="von Dassow P."/>
            <person name="Valentin K."/>
            <person name="Van de Peer Y."/>
            <person name="Wheeler G."/>
            <person name="Dacks J.B."/>
            <person name="Delwiche C.F."/>
            <person name="Dyhrman S.T."/>
            <person name="Glockner G."/>
            <person name="John U."/>
            <person name="Richards T."/>
            <person name="Worden A.Z."/>
            <person name="Zhang X."/>
            <person name="Grigoriev I.V."/>
            <person name="Allen A.E."/>
            <person name="Bidle K."/>
            <person name="Borodovsky M."/>
            <person name="Bowler C."/>
            <person name="Brownlee C."/>
            <person name="Cock J.M."/>
            <person name="Elias M."/>
            <person name="Gladyshev V.N."/>
            <person name="Groth M."/>
            <person name="Guda C."/>
            <person name="Hadaegh A."/>
            <person name="Iglesias-Rodriguez M.D."/>
            <person name="Jenkins J."/>
            <person name="Jones B.M."/>
            <person name="Lawson T."/>
            <person name="Leese F."/>
            <person name="Lindquist E."/>
            <person name="Lobanov A."/>
            <person name="Lomsadze A."/>
            <person name="Malik S.B."/>
            <person name="Marsh M.E."/>
            <person name="Mackinder L."/>
            <person name="Mock T."/>
            <person name="Mueller-Roeber B."/>
            <person name="Pagarete A."/>
            <person name="Parker M."/>
            <person name="Probert I."/>
            <person name="Quesneville H."/>
            <person name="Raines C."/>
            <person name="Rensing S.A."/>
            <person name="Riano-Pachon D.M."/>
            <person name="Richier S."/>
            <person name="Rokitta S."/>
            <person name="Shiraiwa Y."/>
            <person name="Soanes D.M."/>
            <person name="van der Giezen M."/>
            <person name="Wahlund T.M."/>
            <person name="Williams B."/>
            <person name="Wilson W."/>
            <person name="Wolfe G."/>
            <person name="Wurch L.L."/>
        </authorList>
    </citation>
    <scope>NUCLEOTIDE SEQUENCE</scope>
</reference>
<dbReference type="InterPro" id="IPR044861">
    <property type="entry name" value="IPNS-like_FE2OG_OXY"/>
</dbReference>
<evidence type="ECO:0000256" key="1">
    <source>
        <dbReference type="SAM" id="MobiDB-lite"/>
    </source>
</evidence>
<dbReference type="GeneID" id="17278537"/>
<feature type="region of interest" description="Disordered" evidence="1">
    <location>
        <begin position="534"/>
        <end position="566"/>
    </location>
</feature>
<dbReference type="Gene3D" id="2.60.120.330">
    <property type="entry name" value="B-lactam Antibiotic, Isopenicillin N Synthase, Chain"/>
    <property type="match status" value="1"/>
</dbReference>
<protein>
    <recommendedName>
        <fullName evidence="2">Fe2OG dioxygenase domain-containing protein</fullName>
    </recommendedName>
</protein>
<feature type="region of interest" description="Disordered" evidence="1">
    <location>
        <begin position="960"/>
        <end position="979"/>
    </location>
</feature>
<dbReference type="Proteomes" id="UP000013827">
    <property type="component" value="Unassembled WGS sequence"/>
</dbReference>
<organism evidence="3 4">
    <name type="scientific">Emiliania huxleyi (strain CCMP1516)</name>
    <dbReference type="NCBI Taxonomy" id="280463"/>
    <lineage>
        <taxon>Eukaryota</taxon>
        <taxon>Haptista</taxon>
        <taxon>Haptophyta</taxon>
        <taxon>Prymnesiophyceae</taxon>
        <taxon>Isochrysidales</taxon>
        <taxon>Noelaerhabdaceae</taxon>
        <taxon>Emiliania</taxon>
    </lineage>
</organism>
<dbReference type="Pfam" id="PF03171">
    <property type="entry name" value="2OG-FeII_Oxy"/>
    <property type="match status" value="1"/>
</dbReference>
<evidence type="ECO:0000259" key="2">
    <source>
        <dbReference type="PROSITE" id="PS51471"/>
    </source>
</evidence>
<dbReference type="STRING" id="2903.R1FCR1"/>
<dbReference type="PANTHER" id="PTHR47990">
    <property type="entry name" value="2-OXOGLUTARATE (2OG) AND FE(II)-DEPENDENT OXYGENASE SUPERFAMILY PROTEIN-RELATED"/>
    <property type="match status" value="1"/>
</dbReference>
<name>A0A0D3KBY1_EMIH1</name>
<dbReference type="InterPro" id="IPR027443">
    <property type="entry name" value="IPNS-like_sf"/>
</dbReference>
<dbReference type="EnsemblProtists" id="EOD33266">
    <property type="protein sequence ID" value="EOD33266"/>
    <property type="gene ID" value="EMIHUDRAFT_98960"/>
</dbReference>
<evidence type="ECO:0000313" key="4">
    <source>
        <dbReference type="Proteomes" id="UP000013827"/>
    </source>
</evidence>
<feature type="compositionally biased region" description="Basic residues" evidence="1">
    <location>
        <begin position="969"/>
        <end position="979"/>
    </location>
</feature>
<dbReference type="PROSITE" id="PS51471">
    <property type="entry name" value="FE2OG_OXY"/>
    <property type="match status" value="1"/>
</dbReference>
<dbReference type="AlphaFoldDB" id="A0A0D3KBY1"/>
<dbReference type="Pfam" id="PF14226">
    <property type="entry name" value="DIOX_N"/>
    <property type="match status" value="1"/>
</dbReference>
<feature type="compositionally biased region" description="Polar residues" evidence="1">
    <location>
        <begin position="549"/>
        <end position="560"/>
    </location>
</feature>
<accession>A0A0D3KBY1</accession>
<dbReference type="InterPro" id="IPR050231">
    <property type="entry name" value="Iron_ascorbate_oxido_reductase"/>
</dbReference>
<reference evidence="3" key="2">
    <citation type="submission" date="2024-10" db="UniProtKB">
        <authorList>
            <consortium name="EnsemblProtists"/>
        </authorList>
    </citation>
    <scope>IDENTIFICATION</scope>
</reference>
<feature type="domain" description="Fe2OG dioxygenase" evidence="2">
    <location>
        <begin position="360"/>
        <end position="497"/>
    </location>
</feature>
<dbReference type="SUPFAM" id="SSF51197">
    <property type="entry name" value="Clavaminate synthase-like"/>
    <property type="match status" value="1"/>
</dbReference>
<keyword evidence="4" id="KW-1185">Reference proteome</keyword>
<sequence length="979" mass="104529">MGKDVFGTMRYGCTVPGCACTDYLCKIDAMTHDERVAVVVHHPRNSPEYVQCVCGHQVTQHRDSAGPPAGLPPAADGSVPLRKCDICKKMKGVCREPSVPGHLPWAEAFCGKCFTKPNAKGCKKMDEDGHWTTAAGLSAGAPAPEAAAADAAVAEGTVASVPTFDLGAFTHGSEEERAVLADAWDAAFREVGFCLLTNYEHILPERLIEQVRSEAADFFALPAEDKQREAYVDGTTGYIGPGGENVGASAGHPSAQPDLVESLNLPGYQASELTISPVTSPHARVESLSLPRCQEEGATWEARAAAGEAGAWRAPAWAGARLPRAEEYWAACSALMVELHALSERALALPAGFFDAPYARPGALLRLASYPPLPPAEPAAEPAGEPAAEAAREAAEPAGALRYGAHTDFDGFTILQRGGEDDGGAQSGGLEIQRGGPSGEWMRVPAPPRTLTINIGDLLARWTNDRWRATVHRVAPPSPGGPARGRGRLSLVFFSGPHPDTVVECLPSPKLAGPKRYAPITAYAHVEEKMRAATAAAAPAAEGEDATPLSVQPSSHTTPASPAWASTVPRGDIRAVISLRGCRANVSSTYQRQTFAALEPIWTAALASRFLHALDRQLWSRRAEIAPPGWTFLAVPWSFLFDPNIPAAVRPSQIFAALDRLWRQLSWRTERHFTVMVQSHLEQARATMQRRHFEPMDFSQVVVFDSRLTALGSSAPRSERAGSARARIPVPLLHGAPLPGLRPAAARAAPEKRGGVLFWAGGCHARVRCGLRAAVEASGAPAAAVRRCGARVSAEELLRQLQNATWALAPRGTYNANYMWGEAVAAGALPIFLWGREAKCTGTTACGCPASGAPHPSALPERSLGTASRVAAQPARPPLAAYLPYSDLVDWDMIGLSLYSDQVVPQLGAAVRAVSPQELRDRQARLAQVRPLFSTHGLLAYVRWRLCAFANDDRAAAASRATHGTRLTQHGKRRARSAK</sequence>